<evidence type="ECO:0000259" key="9">
    <source>
        <dbReference type="PROSITE" id="PS50862"/>
    </source>
</evidence>
<evidence type="ECO:0000313" key="10">
    <source>
        <dbReference type="EMBL" id="PIT96921.1"/>
    </source>
</evidence>
<dbReference type="InterPro" id="IPR018149">
    <property type="entry name" value="Lys-tRNA-synth_II_C"/>
</dbReference>
<dbReference type="PANTHER" id="PTHR42918:SF15">
    <property type="entry name" value="LYSINE--TRNA LIGASE, CHLOROPLASTIC_MITOCHONDRIAL"/>
    <property type="match status" value="1"/>
</dbReference>
<evidence type="ECO:0000256" key="3">
    <source>
        <dbReference type="ARBA" id="ARBA00022741"/>
    </source>
</evidence>
<comment type="subcellular location">
    <subcellularLocation>
        <location evidence="7">Cytoplasm</location>
    </subcellularLocation>
</comment>
<keyword evidence="7 8" id="KW-0460">Magnesium</keyword>
<dbReference type="PROSITE" id="PS50862">
    <property type="entry name" value="AA_TRNA_LIGASE_II"/>
    <property type="match status" value="1"/>
</dbReference>
<dbReference type="InterPro" id="IPR044136">
    <property type="entry name" value="Lys-tRNA-ligase_II_N"/>
</dbReference>
<keyword evidence="5 7" id="KW-0030">Aminoacyl-tRNA synthetase</keyword>
<feature type="binding site" evidence="7">
    <location>
        <position position="390"/>
    </location>
    <ligand>
        <name>Mg(2+)</name>
        <dbReference type="ChEBI" id="CHEBI:18420"/>
        <label>1</label>
    </ligand>
</feature>
<dbReference type="Gene3D" id="2.40.50.140">
    <property type="entry name" value="Nucleic acid-binding proteins"/>
    <property type="match status" value="1"/>
</dbReference>
<comment type="similarity">
    <text evidence="7">Belongs to the class-II aminoacyl-tRNA synthetase family.</text>
</comment>
<evidence type="ECO:0000256" key="8">
    <source>
        <dbReference type="RuleBase" id="RU000336"/>
    </source>
</evidence>
<dbReference type="NCBIfam" id="NF001756">
    <property type="entry name" value="PRK00484.1"/>
    <property type="match status" value="1"/>
</dbReference>
<feature type="domain" description="Aminoacyl-transfer RNA synthetases class-II family profile" evidence="9">
    <location>
        <begin position="168"/>
        <end position="467"/>
    </location>
</feature>
<dbReference type="CDD" id="cd04322">
    <property type="entry name" value="LysRS_N"/>
    <property type="match status" value="1"/>
</dbReference>
<dbReference type="GO" id="GO:0005524">
    <property type="term" value="F:ATP binding"/>
    <property type="evidence" value="ECO:0007669"/>
    <property type="project" value="UniProtKB-UniRule"/>
</dbReference>
<dbReference type="EC" id="6.1.1.6" evidence="7"/>
<dbReference type="InterPro" id="IPR006195">
    <property type="entry name" value="aa-tRNA-synth_II"/>
</dbReference>
<dbReference type="EMBL" id="PFAA01000015">
    <property type="protein sequence ID" value="PIT96921.1"/>
    <property type="molecule type" value="Genomic_DNA"/>
</dbReference>
<dbReference type="HAMAP" id="MF_00252">
    <property type="entry name" value="Lys_tRNA_synth_class2"/>
    <property type="match status" value="1"/>
</dbReference>
<dbReference type="Proteomes" id="UP000230481">
    <property type="component" value="Unassembled WGS sequence"/>
</dbReference>
<comment type="cofactor">
    <cofactor evidence="7 8">
        <name>Mg(2+)</name>
        <dbReference type="ChEBI" id="CHEBI:18420"/>
    </cofactor>
    <text evidence="7 8">Binds 3 Mg(2+) ions per subunit.</text>
</comment>
<keyword evidence="3 7" id="KW-0547">Nucleotide-binding</keyword>
<name>A0A2M6WW06_9BACT</name>
<keyword evidence="1 7" id="KW-0436">Ligase</keyword>
<dbReference type="InterPro" id="IPR045864">
    <property type="entry name" value="aa-tRNA-synth_II/BPL/LPL"/>
</dbReference>
<comment type="caution">
    <text evidence="10">The sequence shown here is derived from an EMBL/GenBank/DDBJ whole genome shotgun (WGS) entry which is preliminary data.</text>
</comment>
<reference evidence="11" key="1">
    <citation type="submission" date="2017-09" db="EMBL/GenBank/DDBJ databases">
        <title>Depth-based differentiation of microbial function through sediment-hosted aquifers and enrichment of novel symbionts in the deep terrestrial subsurface.</title>
        <authorList>
            <person name="Probst A.J."/>
            <person name="Ladd B."/>
            <person name="Jarett J.K."/>
            <person name="Geller-Mcgrath D.E."/>
            <person name="Sieber C.M.K."/>
            <person name="Emerson J.B."/>
            <person name="Anantharaman K."/>
            <person name="Thomas B.C."/>
            <person name="Malmstrom R."/>
            <person name="Stieglmeier M."/>
            <person name="Klingl A."/>
            <person name="Woyke T."/>
            <person name="Ryan C.M."/>
            <person name="Banfield J.F."/>
        </authorList>
    </citation>
    <scope>NUCLEOTIDE SEQUENCE [LARGE SCALE GENOMIC DNA]</scope>
</reference>
<keyword evidence="7" id="KW-0963">Cytoplasm</keyword>
<dbReference type="SUPFAM" id="SSF55681">
    <property type="entry name" value="Class II aaRS and biotin synthetases"/>
    <property type="match status" value="1"/>
</dbReference>
<dbReference type="InterPro" id="IPR004364">
    <property type="entry name" value="Aa-tRNA-synt_II"/>
</dbReference>
<gene>
    <name evidence="7 10" type="primary">lysS</name>
    <name evidence="10" type="ORF">COT82_00530</name>
</gene>
<protein>
    <recommendedName>
        <fullName evidence="7">Lysine--tRNA ligase</fullName>
        <ecNumber evidence="7">6.1.1.6</ecNumber>
    </recommendedName>
    <alternativeName>
        <fullName evidence="7">Lysyl-tRNA synthetase</fullName>
        <shortName evidence="7">LysRS</shortName>
    </alternativeName>
</protein>
<comment type="caution">
    <text evidence="7">Lacks conserved residue(s) required for the propagation of feature annotation.</text>
</comment>
<organism evidence="10 11">
    <name type="scientific">Candidatus Campbellbacteria bacterium CG10_big_fil_rev_8_21_14_0_10_35_52</name>
    <dbReference type="NCBI Taxonomy" id="1974527"/>
    <lineage>
        <taxon>Bacteria</taxon>
        <taxon>Candidatus Campbelliibacteriota</taxon>
    </lineage>
</organism>
<evidence type="ECO:0000256" key="7">
    <source>
        <dbReference type="HAMAP-Rule" id="MF_00252"/>
    </source>
</evidence>
<keyword evidence="4 7" id="KW-0067">ATP-binding</keyword>
<evidence type="ECO:0000313" key="11">
    <source>
        <dbReference type="Proteomes" id="UP000230481"/>
    </source>
</evidence>
<dbReference type="AlphaFoldDB" id="A0A2M6WW06"/>
<sequence>MENNTDKFREDSIAKLEILKKAGVNPYPSKSKRNKKIAVFLDDFNKGNNATLAGRIRSIRSHGKIGFADIEDESGKIQIFFQSENLDNFKLLSETLDIGDIIEITGKPYLTKAGQQSIRAENIKVLSKSIAPWPVEHFGIKDKEERFRKRYLDISLNSEVKKHFIQKTKIIKAIRNYLEKNDFMEVSTPVLQTIAGGTMAKPFKTHLDTLDIDLYLRIAPELYLKRLLIGGFEKIYEIGPIFRNEGIDREHNPEFTMMELYYTYQDWEELIDFTENMLKNVSEIVGKPLPKDKWRNIEFDKLIKEKTGLDYDKNSKEEFLNFAKKNNIDTTIYHSKGKIADEIFKKIIRIDIKEPTFVTKIPIDISPLSKQLEDEPEKTARFLLIINGMELVNGFSELNDPIEQAKRFESQMEMKKKGDKETQEYDKDFIEALEYGMPPTAGLGLGIDRFVMLLTGVSNLREIIEFPLMKRK</sequence>
<dbReference type="GO" id="GO:0004824">
    <property type="term" value="F:lysine-tRNA ligase activity"/>
    <property type="evidence" value="ECO:0007669"/>
    <property type="project" value="UniProtKB-UniRule"/>
</dbReference>
<evidence type="ECO:0000256" key="5">
    <source>
        <dbReference type="ARBA" id="ARBA00023146"/>
    </source>
</evidence>
<dbReference type="InterPro" id="IPR002313">
    <property type="entry name" value="Lys-tRNA-ligase_II"/>
</dbReference>
<dbReference type="InterPro" id="IPR004365">
    <property type="entry name" value="NA-bd_OB_tRNA"/>
</dbReference>
<dbReference type="PANTHER" id="PTHR42918">
    <property type="entry name" value="LYSYL-TRNA SYNTHETASE"/>
    <property type="match status" value="1"/>
</dbReference>
<feature type="binding site" evidence="7">
    <location>
        <position position="390"/>
    </location>
    <ligand>
        <name>Mg(2+)</name>
        <dbReference type="ChEBI" id="CHEBI:18420"/>
        <label>2</label>
    </ligand>
</feature>
<comment type="catalytic activity">
    <reaction evidence="6 7 8">
        <text>tRNA(Lys) + L-lysine + ATP = L-lysyl-tRNA(Lys) + AMP + diphosphate</text>
        <dbReference type="Rhea" id="RHEA:20792"/>
        <dbReference type="Rhea" id="RHEA-COMP:9696"/>
        <dbReference type="Rhea" id="RHEA-COMP:9697"/>
        <dbReference type="ChEBI" id="CHEBI:30616"/>
        <dbReference type="ChEBI" id="CHEBI:32551"/>
        <dbReference type="ChEBI" id="CHEBI:33019"/>
        <dbReference type="ChEBI" id="CHEBI:78442"/>
        <dbReference type="ChEBI" id="CHEBI:78529"/>
        <dbReference type="ChEBI" id="CHEBI:456215"/>
        <dbReference type="EC" id="6.1.1.6"/>
    </reaction>
</comment>
<dbReference type="Pfam" id="PF01336">
    <property type="entry name" value="tRNA_anti-codon"/>
    <property type="match status" value="1"/>
</dbReference>
<dbReference type="PRINTS" id="PR00982">
    <property type="entry name" value="TRNASYNTHLYS"/>
</dbReference>
<dbReference type="Gene3D" id="3.30.930.10">
    <property type="entry name" value="Bira Bifunctional Protein, Domain 2"/>
    <property type="match status" value="1"/>
</dbReference>
<evidence type="ECO:0000256" key="6">
    <source>
        <dbReference type="ARBA" id="ARBA00048573"/>
    </source>
</evidence>
<dbReference type="GO" id="GO:0000049">
    <property type="term" value="F:tRNA binding"/>
    <property type="evidence" value="ECO:0007669"/>
    <property type="project" value="TreeGrafter"/>
</dbReference>
<dbReference type="GO" id="GO:0006430">
    <property type="term" value="P:lysyl-tRNA aminoacylation"/>
    <property type="evidence" value="ECO:0007669"/>
    <property type="project" value="UniProtKB-UniRule"/>
</dbReference>
<accession>A0A2M6WW06</accession>
<proteinExistence type="inferred from homology"/>
<evidence type="ECO:0000256" key="1">
    <source>
        <dbReference type="ARBA" id="ARBA00022598"/>
    </source>
</evidence>
<dbReference type="InterPro" id="IPR012340">
    <property type="entry name" value="NA-bd_OB-fold"/>
</dbReference>
<dbReference type="SUPFAM" id="SSF50249">
    <property type="entry name" value="Nucleic acid-binding proteins"/>
    <property type="match status" value="1"/>
</dbReference>
<dbReference type="GO" id="GO:0005829">
    <property type="term" value="C:cytosol"/>
    <property type="evidence" value="ECO:0007669"/>
    <property type="project" value="TreeGrafter"/>
</dbReference>
<dbReference type="NCBIfam" id="TIGR00499">
    <property type="entry name" value="lysS_bact"/>
    <property type="match status" value="1"/>
</dbReference>
<keyword evidence="7" id="KW-0648">Protein biosynthesis</keyword>
<dbReference type="Pfam" id="PF00152">
    <property type="entry name" value="tRNA-synt_2"/>
    <property type="match status" value="1"/>
</dbReference>
<keyword evidence="2 7" id="KW-0479">Metal-binding</keyword>
<evidence type="ECO:0000256" key="2">
    <source>
        <dbReference type="ARBA" id="ARBA00022723"/>
    </source>
</evidence>
<dbReference type="GO" id="GO:0000287">
    <property type="term" value="F:magnesium ion binding"/>
    <property type="evidence" value="ECO:0007669"/>
    <property type="project" value="UniProtKB-UniRule"/>
</dbReference>
<evidence type="ECO:0000256" key="4">
    <source>
        <dbReference type="ARBA" id="ARBA00022840"/>
    </source>
</evidence>
<comment type="subunit">
    <text evidence="7">Homodimer.</text>
</comment>